<evidence type="ECO:0000313" key="2">
    <source>
        <dbReference type="EMBL" id="MDA5621981.1"/>
    </source>
</evidence>
<dbReference type="RefSeq" id="WP_014326238.1">
    <property type="nucleotide sequence ID" value="NZ_CP008918.1"/>
</dbReference>
<dbReference type="InterPro" id="IPR021574">
    <property type="entry name" value="PM0188"/>
</dbReference>
<reference evidence="3 4" key="1">
    <citation type="journal article" date="2018" name="Front. Microbiol.">
        <title>Genetic and Phylogenetic Characteristics of Pasteurella multocida Isolates From Different Host Species.</title>
        <authorList>
            <person name="Peng Z."/>
            <person name="Liang W."/>
            <person name="Wang F."/>
            <person name="Xu Z."/>
            <person name="Xie Z."/>
            <person name="Lian Z."/>
            <person name="Hua L."/>
            <person name="Zhou R."/>
            <person name="Chen H."/>
            <person name="Wu B."/>
        </authorList>
    </citation>
    <scope>NUCLEOTIDE SEQUENCE [LARGE SCALE GENOMIC DNA]</scope>
    <source>
        <strain evidence="3 4">HNA06</strain>
    </source>
</reference>
<reference evidence="2" key="2">
    <citation type="submission" date="2022-07" db="EMBL/GenBank/DDBJ databases">
        <title>Genome-based characterization of novel serogroup A variants of Pasteurella multocida.</title>
        <authorList>
            <person name="Prajapati A."/>
            <person name="Yogisharadhya R."/>
            <person name="Mohanty N."/>
            <person name="Chanda M."/>
            <person name="Mendem S.K."/>
            <person name="Siddaramappa S."/>
            <person name="Shivachandra S.B."/>
        </authorList>
    </citation>
    <scope>NUCLEOTIDE SEQUENCE</scope>
    <source>
        <strain evidence="2">NIVEDIPm19</strain>
    </source>
</reference>
<feature type="coiled-coil region" evidence="1">
    <location>
        <begin position="147"/>
        <end position="174"/>
    </location>
</feature>
<sequence>MKNRRLNFKLFFLIIFSLFSTLSWSKTITLYLDPASLPALNQLMDFTQNNEDKTHPRIFGLSRFKIPDNIITQYQNIHFVELKDNRPTEALFTILDQYPGNIELDIHLNIAHSVQLIRPILAYRFKHLDRVSIQRLNLYDDGSMEYVDLEKEENKDISAEIKQAEKQLSHYLLTGKIKFDNPTIARYVWQSAFPVKYHFLSTDYFEKAEFLQPLKEYLAENYQKMDWTAYQQLTPEQQAFYLTLVGFNDEVKQSLEVQQAKFIFTGTTTWEGNTDVREYYAQQQLNLLNHFTQAEGDLFIGDHYKIYFKGHPRGGEINDYILNNAKNITNIPANISFEVLMMTGLLPDKVGGVASSLYFSLPKEKISHIIFTSNKQVKSKEDALNNPYVKVMRRLGIIDESQVIFWDSLKQL</sequence>
<dbReference type="AlphaFoldDB" id="A0A849CFL0"/>
<keyword evidence="3" id="KW-0808">Transferase</keyword>
<keyword evidence="3" id="KW-0328">Glycosyltransferase</keyword>
<organism evidence="3 4">
    <name type="scientific">Pasteurella multocida</name>
    <dbReference type="NCBI Taxonomy" id="747"/>
    <lineage>
        <taxon>Bacteria</taxon>
        <taxon>Pseudomonadati</taxon>
        <taxon>Pseudomonadota</taxon>
        <taxon>Gammaproteobacteria</taxon>
        <taxon>Pasteurellales</taxon>
        <taxon>Pasteurellaceae</taxon>
        <taxon>Pasteurella</taxon>
    </lineage>
</organism>
<dbReference type="Gene3D" id="3.40.50.11110">
    <property type="entry name" value="Sialyltransferase, C-terminal GT-B Rossman nucleotide-binding domain"/>
    <property type="match status" value="1"/>
</dbReference>
<dbReference type="KEGG" id="pmul:DR93_1878"/>
<dbReference type="EMBL" id="PPVL01000001">
    <property type="protein sequence ID" value="NNI78127.1"/>
    <property type="molecule type" value="Genomic_DNA"/>
</dbReference>
<keyword evidence="1" id="KW-0175">Coiled coil</keyword>
<evidence type="ECO:0000313" key="3">
    <source>
        <dbReference type="EMBL" id="NNI78127.1"/>
    </source>
</evidence>
<evidence type="ECO:0000313" key="4">
    <source>
        <dbReference type="Proteomes" id="UP000540079"/>
    </source>
</evidence>
<dbReference type="Proteomes" id="UP000540079">
    <property type="component" value="Unassembled WGS sequence"/>
</dbReference>
<dbReference type="Gene3D" id="3.40.50.11120">
    <property type="entry name" value="Sialyltransferase, N-terminal GT-B Rossman nucleotide-binding domain"/>
    <property type="match status" value="1"/>
</dbReference>
<dbReference type="Pfam" id="PF11477">
    <property type="entry name" value="PM0188"/>
    <property type="match status" value="1"/>
</dbReference>
<dbReference type="GO" id="GO:0016757">
    <property type="term" value="F:glycosyltransferase activity"/>
    <property type="evidence" value="ECO:0007669"/>
    <property type="project" value="UniProtKB-KW"/>
</dbReference>
<evidence type="ECO:0000256" key="1">
    <source>
        <dbReference type="SAM" id="Coils"/>
    </source>
</evidence>
<dbReference type="SUPFAM" id="SSF53756">
    <property type="entry name" value="UDP-Glycosyltransferase/glycogen phosphorylase"/>
    <property type="match status" value="1"/>
</dbReference>
<name>A0A849CFL0_PASMD</name>
<comment type="caution">
    <text evidence="3">The sequence shown here is derived from an EMBL/GenBank/DDBJ whole genome shotgun (WGS) entry which is preliminary data.</text>
</comment>
<gene>
    <name evidence="3" type="ORF">C2800_01555</name>
    <name evidence="2" type="ORF">NM948_00155</name>
</gene>
<dbReference type="EMBL" id="JANJHC010000001">
    <property type="protein sequence ID" value="MDA5621981.1"/>
    <property type="molecule type" value="Genomic_DNA"/>
</dbReference>
<protein>
    <submittedName>
        <fullName evidence="3">Sialyltransferase</fullName>
    </submittedName>
</protein>
<proteinExistence type="predicted"/>
<dbReference type="InterPro" id="IPR043078">
    <property type="entry name" value="Sialyltransferase_N"/>
</dbReference>
<accession>A0A849CFL0</accession>
<dbReference type="Proteomes" id="UP001145481">
    <property type="component" value="Unassembled WGS sequence"/>
</dbReference>